<dbReference type="EnsemblMetazoa" id="Aqu2.1.18902_001">
    <property type="protein sequence ID" value="Aqu2.1.18902_001"/>
    <property type="gene ID" value="Aqu2.1.18902"/>
</dbReference>
<organism evidence="1">
    <name type="scientific">Amphimedon queenslandica</name>
    <name type="common">Sponge</name>
    <dbReference type="NCBI Taxonomy" id="400682"/>
    <lineage>
        <taxon>Eukaryota</taxon>
        <taxon>Metazoa</taxon>
        <taxon>Porifera</taxon>
        <taxon>Demospongiae</taxon>
        <taxon>Heteroscleromorpha</taxon>
        <taxon>Haplosclerida</taxon>
        <taxon>Niphatidae</taxon>
        <taxon>Amphimedon</taxon>
    </lineage>
</organism>
<proteinExistence type="predicted"/>
<dbReference type="InParanoid" id="A0A1X7TUH7"/>
<sequence length="54" mass="6627">MWCLKRNIFLTAQHLPEKENVIVDSESRVMRDRSDWMLNPSIFRRIRAQFSYLK</sequence>
<accession>A0A1X7TUH7</accession>
<reference evidence="1" key="1">
    <citation type="submission" date="2017-05" db="UniProtKB">
        <authorList>
            <consortium name="EnsemblMetazoa"/>
        </authorList>
    </citation>
    <scope>IDENTIFICATION</scope>
</reference>
<dbReference type="AlphaFoldDB" id="A0A1X7TUH7"/>
<name>A0A1X7TUH7_AMPQE</name>
<evidence type="ECO:0000313" key="1">
    <source>
        <dbReference type="EnsemblMetazoa" id="Aqu2.1.18902_001"/>
    </source>
</evidence>
<protein>
    <submittedName>
        <fullName evidence="1">Uncharacterized protein</fullName>
    </submittedName>
</protein>